<gene>
    <name evidence="2" type="ORF">JG687_00003208</name>
</gene>
<comment type="caution">
    <text evidence="2">The sequence shown here is derived from an EMBL/GenBank/DDBJ whole genome shotgun (WGS) entry which is preliminary data.</text>
</comment>
<dbReference type="AlphaFoldDB" id="A0A8T1US91"/>
<proteinExistence type="predicted"/>
<evidence type="ECO:0000313" key="3">
    <source>
        <dbReference type="Proteomes" id="UP000688947"/>
    </source>
</evidence>
<dbReference type="EMBL" id="JAENGZ010000096">
    <property type="protein sequence ID" value="KAG6969451.1"/>
    <property type="molecule type" value="Genomic_DNA"/>
</dbReference>
<feature type="compositionally biased region" description="Low complexity" evidence="1">
    <location>
        <begin position="62"/>
        <end position="80"/>
    </location>
</feature>
<protein>
    <submittedName>
        <fullName evidence="2">Uncharacterized protein</fullName>
    </submittedName>
</protein>
<accession>A0A8T1US91</accession>
<dbReference type="VEuPathDB" id="FungiDB:PC110_g3548"/>
<dbReference type="Proteomes" id="UP000688947">
    <property type="component" value="Unassembled WGS sequence"/>
</dbReference>
<reference evidence="2" key="1">
    <citation type="submission" date="2021-01" db="EMBL/GenBank/DDBJ databases">
        <title>Phytophthora aleatoria, a newly-described species from Pinus radiata is distinct from Phytophthora cactorum isolates based on comparative genomics.</title>
        <authorList>
            <person name="Mcdougal R."/>
            <person name="Panda P."/>
            <person name="Williams N."/>
            <person name="Studholme D.J."/>
        </authorList>
    </citation>
    <scope>NUCLEOTIDE SEQUENCE</scope>
    <source>
        <strain evidence="2">NZFS 3830</strain>
    </source>
</reference>
<evidence type="ECO:0000256" key="1">
    <source>
        <dbReference type="SAM" id="MobiDB-lite"/>
    </source>
</evidence>
<feature type="region of interest" description="Disordered" evidence="1">
    <location>
        <begin position="50"/>
        <end position="89"/>
    </location>
</feature>
<dbReference type="OrthoDB" id="10324251at2759"/>
<sequence length="89" mass="9177">MLLETVQDCWVVAKTVCASGFRLDVGNMCTVPDKDKADCGTVDNAAALESDRERGNRGNAGSGATLASESLSELTKETSGVAVAGARAR</sequence>
<evidence type="ECO:0000313" key="2">
    <source>
        <dbReference type="EMBL" id="KAG6969451.1"/>
    </source>
</evidence>
<organism evidence="2 3">
    <name type="scientific">Phytophthora cactorum</name>
    <dbReference type="NCBI Taxonomy" id="29920"/>
    <lineage>
        <taxon>Eukaryota</taxon>
        <taxon>Sar</taxon>
        <taxon>Stramenopiles</taxon>
        <taxon>Oomycota</taxon>
        <taxon>Peronosporomycetes</taxon>
        <taxon>Peronosporales</taxon>
        <taxon>Peronosporaceae</taxon>
        <taxon>Phytophthora</taxon>
    </lineage>
</organism>
<name>A0A8T1US91_9STRA</name>